<evidence type="ECO:0000313" key="2">
    <source>
        <dbReference type="Proteomes" id="UP001239111"/>
    </source>
</evidence>
<evidence type="ECO:0000313" key="1">
    <source>
        <dbReference type="EMBL" id="KAJ8667865.1"/>
    </source>
</evidence>
<dbReference type="EMBL" id="CM056744">
    <property type="protein sequence ID" value="KAJ8667865.1"/>
    <property type="molecule type" value="Genomic_DNA"/>
</dbReference>
<protein>
    <submittedName>
        <fullName evidence="1">Uncharacterized protein</fullName>
    </submittedName>
</protein>
<sequence>MFQLGCRPRNLSLICVVVLGLSNLLLTFLLLQGEPCNHTSTKLAESQKHQQPQHDQPEVTDAVIEPCPTLATFNDQKPENLQHQLLNSEPTEESSSLELDIRLGRWDSRRLYRMFDAALVGSRFVELSESSKVCLATQSSLEKLGTLVQVVHQWTGPISVALFAAGDEEFEALQRYLEYLRRCYASVRERVLFSMAIPKSRPPKQQPRYYPLDDFLDCRKPEASLLKIMGSISSEQNSWRIRNVYPQNHMRNLARNNCHSEYVFLTDVDIVPSSNMSKVLDEFLASAEPRACDKCAYVIPTFELDARVRFPQNKSDLVRLSKKGLARPFHQKVFIHNQFATDFTRWMQDATPLVQASSDKEHQQQNHASSTKSVGAYVSHDVTNFEFLYEPFYVARDHVPPHDERFMGYGYTRNTQVGHKD</sequence>
<comment type="caution">
    <text evidence="1">The sequence shown here is derived from an EMBL/GenBank/DDBJ whole genome shotgun (WGS) entry which is preliminary data.</text>
</comment>
<reference evidence="1" key="1">
    <citation type="submission" date="2023-04" db="EMBL/GenBank/DDBJ databases">
        <title>A chromosome-level genome assembly of the parasitoid wasp Eretmocerus hayati.</title>
        <authorList>
            <person name="Zhong Y."/>
            <person name="Liu S."/>
            <person name="Liu Y."/>
        </authorList>
    </citation>
    <scope>NUCLEOTIDE SEQUENCE</scope>
    <source>
        <strain evidence="1">ZJU_SS_LIU_2023</strain>
    </source>
</reference>
<name>A0ACC2N9N4_9HYME</name>
<accession>A0ACC2N9N4</accession>
<dbReference type="Proteomes" id="UP001239111">
    <property type="component" value="Chromosome 4"/>
</dbReference>
<gene>
    <name evidence="1" type="ORF">QAD02_009528</name>
</gene>
<organism evidence="1 2">
    <name type="scientific">Eretmocerus hayati</name>
    <dbReference type="NCBI Taxonomy" id="131215"/>
    <lineage>
        <taxon>Eukaryota</taxon>
        <taxon>Metazoa</taxon>
        <taxon>Ecdysozoa</taxon>
        <taxon>Arthropoda</taxon>
        <taxon>Hexapoda</taxon>
        <taxon>Insecta</taxon>
        <taxon>Pterygota</taxon>
        <taxon>Neoptera</taxon>
        <taxon>Endopterygota</taxon>
        <taxon>Hymenoptera</taxon>
        <taxon>Apocrita</taxon>
        <taxon>Proctotrupomorpha</taxon>
        <taxon>Chalcidoidea</taxon>
        <taxon>Aphelinidae</taxon>
        <taxon>Aphelininae</taxon>
        <taxon>Eretmocerus</taxon>
    </lineage>
</organism>
<keyword evidence="2" id="KW-1185">Reference proteome</keyword>
<proteinExistence type="predicted"/>